<dbReference type="Proteomes" id="UP001497700">
    <property type="component" value="Unassembled WGS sequence"/>
</dbReference>
<dbReference type="EMBL" id="MU393427">
    <property type="protein sequence ID" value="KAI4869844.1"/>
    <property type="molecule type" value="Genomic_DNA"/>
</dbReference>
<sequence>MHPQERVFHPFPRLPPELRRAIWCECLPHRVVELQRPLDSGTFSFQERGPCKLALTTCKNSRPPAISRVCRESRAVASETGAPLGRDPDGADRQRGRYPDAAVRDPWLDAARDVVVHMHYEKAFDMDFGPGAGNPLRYAAAVAARTRSGRASFNLLLLLRPSPDFKQMTDLFRLRPSWLVVVYVVVVHVDPEAATATGLFGLLGDAPVQIVDLRDEARVKAFNDLALANDKELLPGQHLDDESLDQAIASMEYALAELYREEPEPAPAMYPAVMFRLCTERC</sequence>
<proteinExistence type="predicted"/>
<comment type="caution">
    <text evidence="1">The sequence shown here is derived from an EMBL/GenBank/DDBJ whole genome shotgun (WGS) entry which is preliminary data.</text>
</comment>
<accession>A0ACB9ZDL9</accession>
<gene>
    <name evidence="1" type="ORF">F4820DRAFT_405237</name>
</gene>
<reference evidence="1 2" key="1">
    <citation type="journal article" date="2022" name="New Phytol.">
        <title>Ecological generalism drives hyperdiversity of secondary metabolite gene clusters in xylarialean endophytes.</title>
        <authorList>
            <person name="Franco M.E.E."/>
            <person name="Wisecaver J.H."/>
            <person name="Arnold A.E."/>
            <person name="Ju Y.M."/>
            <person name="Slot J.C."/>
            <person name="Ahrendt S."/>
            <person name="Moore L.P."/>
            <person name="Eastman K.E."/>
            <person name="Scott K."/>
            <person name="Konkel Z."/>
            <person name="Mondo S.J."/>
            <person name="Kuo A."/>
            <person name="Hayes R.D."/>
            <person name="Haridas S."/>
            <person name="Andreopoulos B."/>
            <person name="Riley R."/>
            <person name="LaButti K."/>
            <person name="Pangilinan J."/>
            <person name="Lipzen A."/>
            <person name="Amirebrahimi M."/>
            <person name="Yan J."/>
            <person name="Adam C."/>
            <person name="Keymanesh K."/>
            <person name="Ng V."/>
            <person name="Louie K."/>
            <person name="Northen T."/>
            <person name="Drula E."/>
            <person name="Henrissat B."/>
            <person name="Hsieh H.M."/>
            <person name="Youens-Clark K."/>
            <person name="Lutzoni F."/>
            <person name="Miadlikowska J."/>
            <person name="Eastwood D.C."/>
            <person name="Hamelin R.C."/>
            <person name="Grigoriev I.V."/>
            <person name="U'Ren J.M."/>
        </authorList>
    </citation>
    <scope>NUCLEOTIDE SEQUENCE [LARGE SCALE GENOMIC DNA]</scope>
    <source>
        <strain evidence="1 2">CBS 119005</strain>
    </source>
</reference>
<evidence type="ECO:0000313" key="1">
    <source>
        <dbReference type="EMBL" id="KAI4869844.1"/>
    </source>
</evidence>
<name>A0ACB9ZDL9_9PEZI</name>
<evidence type="ECO:0000313" key="2">
    <source>
        <dbReference type="Proteomes" id="UP001497700"/>
    </source>
</evidence>
<keyword evidence="2" id="KW-1185">Reference proteome</keyword>
<protein>
    <submittedName>
        <fullName evidence="1">Uncharacterized protein</fullName>
    </submittedName>
</protein>
<organism evidence="1 2">
    <name type="scientific">Hypoxylon rubiginosum</name>
    <dbReference type="NCBI Taxonomy" id="110542"/>
    <lineage>
        <taxon>Eukaryota</taxon>
        <taxon>Fungi</taxon>
        <taxon>Dikarya</taxon>
        <taxon>Ascomycota</taxon>
        <taxon>Pezizomycotina</taxon>
        <taxon>Sordariomycetes</taxon>
        <taxon>Xylariomycetidae</taxon>
        <taxon>Xylariales</taxon>
        <taxon>Hypoxylaceae</taxon>
        <taxon>Hypoxylon</taxon>
    </lineage>
</organism>